<evidence type="ECO:0000313" key="4">
    <source>
        <dbReference type="WBParaSite" id="HDID_0000850001-mRNA-1"/>
    </source>
</evidence>
<dbReference type="EMBL" id="UYSG01011087">
    <property type="protein sequence ID" value="VDL60816.1"/>
    <property type="molecule type" value="Genomic_DNA"/>
</dbReference>
<dbReference type="Proteomes" id="UP000274504">
    <property type="component" value="Unassembled WGS sequence"/>
</dbReference>
<feature type="region of interest" description="Disordered" evidence="1">
    <location>
        <begin position="370"/>
        <end position="391"/>
    </location>
</feature>
<gene>
    <name evidence="2" type="ORF">HDID_LOCUS8498</name>
</gene>
<evidence type="ECO:0000256" key="1">
    <source>
        <dbReference type="SAM" id="MobiDB-lite"/>
    </source>
</evidence>
<protein>
    <submittedName>
        <fullName evidence="2 4">Uncharacterized protein</fullName>
    </submittedName>
</protein>
<name>A0A0R3ST22_HYMDI</name>
<accession>A0A0R3ST22</accession>
<reference evidence="2 3" key="2">
    <citation type="submission" date="2018-11" db="EMBL/GenBank/DDBJ databases">
        <authorList>
            <consortium name="Pathogen Informatics"/>
        </authorList>
    </citation>
    <scope>NUCLEOTIDE SEQUENCE [LARGE SCALE GENOMIC DNA]</scope>
</reference>
<dbReference type="AlphaFoldDB" id="A0A0R3ST22"/>
<dbReference type="OrthoDB" id="6264198at2759"/>
<proteinExistence type="predicted"/>
<evidence type="ECO:0000313" key="3">
    <source>
        <dbReference type="Proteomes" id="UP000274504"/>
    </source>
</evidence>
<organism evidence="4">
    <name type="scientific">Hymenolepis diminuta</name>
    <name type="common">Rat tapeworm</name>
    <dbReference type="NCBI Taxonomy" id="6216"/>
    <lineage>
        <taxon>Eukaryota</taxon>
        <taxon>Metazoa</taxon>
        <taxon>Spiralia</taxon>
        <taxon>Lophotrochozoa</taxon>
        <taxon>Platyhelminthes</taxon>
        <taxon>Cestoda</taxon>
        <taxon>Eucestoda</taxon>
        <taxon>Cyclophyllidea</taxon>
        <taxon>Hymenolepididae</taxon>
        <taxon>Hymenolepis</taxon>
    </lineage>
</organism>
<dbReference type="WBParaSite" id="HDID_0000850001-mRNA-1">
    <property type="protein sequence ID" value="HDID_0000850001-mRNA-1"/>
    <property type="gene ID" value="HDID_0000850001"/>
</dbReference>
<sequence>MTPIPPYMPYPTVIGILFDLLEKRIPPLSKLCIGRRDKTPEEINAISENLKRNSAVGLSFAIQSLADHSTGVIFEVLRCYIEKNFPALFEPTQNFCKMGVIFHHTIDIHQSDKRCYATEELDKIFKRMPSRRVSLLSLIMRRFHIWVQEEVAHQLRGNIQKTSEELKQEAFSFLADIFSSTLVRISERREVAIITNGIKYEDIEIFLVANLYFLEDYESEMAKHEAENQVPLNPKDFLNATDYIQARERQERYAKIFANLRLAKENAKRDRERAEALQANSRPTDREFEQMKQAKKVHAPDIIIDEPEIYYKPRACGPTSVKIFDQDGRHMENICLKKSLDWCSLYTLMTVISVDYWHTTALELAKTQQQKEKMRRSKNGSWRRGVSAQRI</sequence>
<evidence type="ECO:0000313" key="2">
    <source>
        <dbReference type="EMBL" id="VDL60816.1"/>
    </source>
</evidence>
<reference evidence="4" key="1">
    <citation type="submission" date="2017-02" db="UniProtKB">
        <authorList>
            <consortium name="WormBaseParasite"/>
        </authorList>
    </citation>
    <scope>IDENTIFICATION</scope>
</reference>